<accession>A0A9D5HZJ9</accession>
<feature type="signal peptide" evidence="2">
    <location>
        <begin position="1"/>
        <end position="19"/>
    </location>
</feature>
<gene>
    <name evidence="3" type="ORF">OJ253_946</name>
</gene>
<name>A0A9D5HZJ9_9CRYT</name>
<sequence>MNCRISTLVLLYILGYNYCDQTAEHLNQQKTVRSSILKHKLEDINLLNKFHLEKSGNDDASLNKQNETPNDYPNPESSSFSQKPLNCGTSSDNNLLKKSIANSKHKIECPSLSLQLNRYKINPEKKDKYPVQRNLSSEKTPNLNLHINQLKIIPEKKIIPNVISYNEKMPSVSKDEEIEYYDQANHLSTLKNEQGNVACSNSDQRDIRFDILELEELRDHERKQIAGENEFIKEKIGERVQEDQDFSLIDPEEDQIDVWDDTQIYQRTGPEEERMLKIPREISNPRKVVIRNNPELKGYTQSDMDFREMKSRKFKQDQELEFIETSHEAQHMFETAGSPFRSVKSGPKDPLYDEEIVALDMPLGHTPDGIRDIVEEYFWGDFPSFNYESDRVNPPDSLAHNFEVYSNTKSFLDLTPKHHLNVFQPGFKDLMSAHQKVGKDIKVLISERRDLLTIKDRPFSLTRSISKGFKNIFMGRKSRKAKQKFLADLRNAIIEWSNEYDNEFPMITLSPNKYISPKIIRDVLNSNENKNMNLDLKRRLEFMEEIFKDVSVPEDSTLFDTKISKKLFPELKWEDIPDIKGVPVEELMILSSTGILPNMGDFEYTLNSIRNEIMEAERQRSRFEDPLDPKMVRRHKLIKELPPIYANEDELAQWEMEQRDKILQEEYDEYGHRKFKLSQLPLDRPVGLPNIKSKTSSDRRVGKVIATDEEVEKLRRYEKDMYPELIKKADRLNKEAEIRKIAHAIDQRDQVEADLKKIPTAFKSKIRAASQLSETEDAVPKRDRRKELERPSTTAKTHFDKNLRMTKFESSYFNYGSSSDFGDNLNDILELKEDDMLG</sequence>
<feature type="compositionally biased region" description="Basic and acidic residues" evidence="1">
    <location>
        <begin position="778"/>
        <end position="790"/>
    </location>
</feature>
<dbReference type="AlphaFoldDB" id="A0A9D5HZJ9"/>
<reference evidence="3" key="1">
    <citation type="submission" date="2022-10" db="EMBL/GenBank/DDBJ databases">
        <title>Adaptive evolution leads to modifications in subtelomeric GC content in a zoonotic Cryptosporidium species.</title>
        <authorList>
            <person name="Li J."/>
            <person name="Feng Y."/>
            <person name="Xiao L."/>
        </authorList>
    </citation>
    <scope>NUCLEOTIDE SEQUENCE</scope>
    <source>
        <strain evidence="3">33844</strain>
    </source>
</reference>
<feature type="region of interest" description="Disordered" evidence="1">
    <location>
        <begin position="55"/>
        <end position="85"/>
    </location>
</feature>
<keyword evidence="2" id="KW-0732">Signal</keyword>
<feature type="region of interest" description="Disordered" evidence="1">
    <location>
        <begin position="772"/>
        <end position="795"/>
    </location>
</feature>
<comment type="caution">
    <text evidence="3">The sequence shown here is derived from an EMBL/GenBank/DDBJ whole genome shotgun (WGS) entry which is preliminary data.</text>
</comment>
<evidence type="ECO:0000256" key="2">
    <source>
        <dbReference type="SAM" id="SignalP"/>
    </source>
</evidence>
<evidence type="ECO:0000313" key="3">
    <source>
        <dbReference type="EMBL" id="KAJ1611238.1"/>
    </source>
</evidence>
<dbReference type="EMBL" id="JAPCXC010000017">
    <property type="protein sequence ID" value="KAJ1611238.1"/>
    <property type="molecule type" value="Genomic_DNA"/>
</dbReference>
<evidence type="ECO:0000256" key="1">
    <source>
        <dbReference type="SAM" id="MobiDB-lite"/>
    </source>
</evidence>
<dbReference type="Proteomes" id="UP001067231">
    <property type="component" value="Unassembled WGS sequence"/>
</dbReference>
<protein>
    <submittedName>
        <fullName evidence="3">Kinesin-like protein</fullName>
    </submittedName>
</protein>
<feature type="chain" id="PRO_5038636012" evidence="2">
    <location>
        <begin position="20"/>
        <end position="838"/>
    </location>
</feature>
<dbReference type="OrthoDB" id="343826at2759"/>
<proteinExistence type="predicted"/>
<organism evidence="3">
    <name type="scientific">Cryptosporidium canis</name>
    <dbReference type="NCBI Taxonomy" id="195482"/>
    <lineage>
        <taxon>Eukaryota</taxon>
        <taxon>Sar</taxon>
        <taxon>Alveolata</taxon>
        <taxon>Apicomplexa</taxon>
        <taxon>Conoidasida</taxon>
        <taxon>Coccidia</taxon>
        <taxon>Eucoccidiorida</taxon>
        <taxon>Eimeriorina</taxon>
        <taxon>Cryptosporidiidae</taxon>
        <taxon>Cryptosporidium</taxon>
    </lineage>
</organism>
<feature type="compositionally biased region" description="Polar residues" evidence="1">
    <location>
        <begin position="58"/>
        <end position="85"/>
    </location>
</feature>